<organism evidence="8">
    <name type="scientific">Culex pipiens</name>
    <name type="common">House mosquito</name>
    <dbReference type="NCBI Taxonomy" id="7175"/>
    <lineage>
        <taxon>Eukaryota</taxon>
        <taxon>Metazoa</taxon>
        <taxon>Ecdysozoa</taxon>
        <taxon>Arthropoda</taxon>
        <taxon>Hexapoda</taxon>
        <taxon>Insecta</taxon>
        <taxon>Pterygota</taxon>
        <taxon>Neoptera</taxon>
        <taxon>Endopterygota</taxon>
        <taxon>Diptera</taxon>
        <taxon>Nematocera</taxon>
        <taxon>Culicoidea</taxon>
        <taxon>Culicidae</taxon>
        <taxon>Culicinae</taxon>
        <taxon>Culicini</taxon>
        <taxon>Culex</taxon>
        <taxon>Culex</taxon>
    </lineage>
</organism>
<dbReference type="EMBL" id="HBUE01001500">
    <property type="protein sequence ID" value="CAG6443842.1"/>
    <property type="molecule type" value="Transcribed_RNA"/>
</dbReference>
<sequence>MKCIVPSCTTDFHKIPAGITQHRFPTDDDRQAQWLEAIRTAENCRPDDLSAVNFNRDRICSKHFHISCFYKVKGQVRLNKYATPFEEPAGPHRNGTSHTSAGPQLNTNEQEYLDLDDPEPTDVTPTAKRKKVEKRYYVQGSNDLFEVLVLKSQQ</sequence>
<dbReference type="AlphaFoldDB" id="A0A8D8CXX0"/>
<keyword evidence="1" id="KW-0479">Metal-binding</keyword>
<dbReference type="PROSITE" id="PS50950">
    <property type="entry name" value="ZF_THAP"/>
    <property type="match status" value="1"/>
</dbReference>
<protein>
    <submittedName>
        <fullName evidence="8">(northern house mosquito) hypothetical protein</fullName>
    </submittedName>
</protein>
<feature type="domain" description="THAP-type" evidence="7">
    <location>
        <begin position="1"/>
        <end position="87"/>
    </location>
</feature>
<accession>A0A8D8CXX0</accession>
<evidence type="ECO:0000256" key="3">
    <source>
        <dbReference type="ARBA" id="ARBA00022833"/>
    </source>
</evidence>
<dbReference type="InterPro" id="IPR006612">
    <property type="entry name" value="THAP_Znf"/>
</dbReference>
<keyword evidence="2 5" id="KW-0863">Zinc-finger</keyword>
<evidence type="ECO:0000256" key="6">
    <source>
        <dbReference type="SAM" id="MobiDB-lite"/>
    </source>
</evidence>
<evidence type="ECO:0000313" key="8">
    <source>
        <dbReference type="EMBL" id="CAG6502415.1"/>
    </source>
</evidence>
<dbReference type="Pfam" id="PF05485">
    <property type="entry name" value="THAP"/>
    <property type="match status" value="1"/>
</dbReference>
<feature type="compositionally biased region" description="Acidic residues" evidence="6">
    <location>
        <begin position="111"/>
        <end position="120"/>
    </location>
</feature>
<dbReference type="GO" id="GO:0008270">
    <property type="term" value="F:zinc ion binding"/>
    <property type="evidence" value="ECO:0007669"/>
    <property type="project" value="UniProtKB-KW"/>
</dbReference>
<keyword evidence="3" id="KW-0862">Zinc</keyword>
<dbReference type="GO" id="GO:0043565">
    <property type="term" value="F:sequence-specific DNA binding"/>
    <property type="evidence" value="ECO:0007669"/>
    <property type="project" value="InterPro"/>
</dbReference>
<dbReference type="Gene3D" id="6.20.210.20">
    <property type="entry name" value="THAP domain"/>
    <property type="match status" value="1"/>
</dbReference>
<dbReference type="PANTHER" id="PTHR46600">
    <property type="entry name" value="THAP DOMAIN-CONTAINING"/>
    <property type="match status" value="1"/>
</dbReference>
<proteinExistence type="predicted"/>
<dbReference type="EMBL" id="HBUE01144842">
    <property type="protein sequence ID" value="CAG6502415.1"/>
    <property type="molecule type" value="Transcribed_RNA"/>
</dbReference>
<evidence type="ECO:0000259" key="7">
    <source>
        <dbReference type="PROSITE" id="PS50950"/>
    </source>
</evidence>
<evidence type="ECO:0000256" key="2">
    <source>
        <dbReference type="ARBA" id="ARBA00022771"/>
    </source>
</evidence>
<evidence type="ECO:0000256" key="5">
    <source>
        <dbReference type="PROSITE-ProRule" id="PRU00309"/>
    </source>
</evidence>
<dbReference type="InterPro" id="IPR026516">
    <property type="entry name" value="THAP1/10"/>
</dbReference>
<evidence type="ECO:0000256" key="4">
    <source>
        <dbReference type="ARBA" id="ARBA00023125"/>
    </source>
</evidence>
<feature type="compositionally biased region" description="Polar residues" evidence="6">
    <location>
        <begin position="94"/>
        <end position="110"/>
    </location>
</feature>
<keyword evidence="4 5" id="KW-0238">DNA-binding</keyword>
<dbReference type="SUPFAM" id="SSF57716">
    <property type="entry name" value="Glucocorticoid receptor-like (DNA-binding domain)"/>
    <property type="match status" value="1"/>
</dbReference>
<dbReference type="InterPro" id="IPR038441">
    <property type="entry name" value="THAP_Znf_sf"/>
</dbReference>
<reference evidence="8" key="1">
    <citation type="submission" date="2021-05" db="EMBL/GenBank/DDBJ databases">
        <authorList>
            <person name="Alioto T."/>
            <person name="Alioto T."/>
            <person name="Gomez Garrido J."/>
        </authorList>
    </citation>
    <scope>NUCLEOTIDE SEQUENCE</scope>
</reference>
<feature type="region of interest" description="Disordered" evidence="6">
    <location>
        <begin position="83"/>
        <end position="131"/>
    </location>
</feature>
<dbReference type="EMBL" id="HBUE01249687">
    <property type="protein sequence ID" value="CAG6553654.1"/>
    <property type="molecule type" value="Transcribed_RNA"/>
</dbReference>
<dbReference type="SMART" id="SM00692">
    <property type="entry name" value="DM3"/>
    <property type="match status" value="1"/>
</dbReference>
<name>A0A8D8CXX0_CULPI</name>
<evidence type="ECO:0000256" key="1">
    <source>
        <dbReference type="ARBA" id="ARBA00022723"/>
    </source>
</evidence>
<dbReference type="PANTHER" id="PTHR46600:SF11">
    <property type="entry name" value="THAP DOMAIN-CONTAINING PROTEIN 10"/>
    <property type="match status" value="1"/>
</dbReference>
<dbReference type="SMART" id="SM00980">
    <property type="entry name" value="THAP"/>
    <property type="match status" value="1"/>
</dbReference>